<evidence type="ECO:0000313" key="2">
    <source>
        <dbReference type="EMBL" id="RXM98883.1"/>
    </source>
</evidence>
<dbReference type="InterPro" id="IPR038820">
    <property type="entry name" value="CCDC171"/>
</dbReference>
<gene>
    <name evidence="2" type="ORF">EOD39_12501</name>
</gene>
<organism evidence="2 3">
    <name type="scientific">Acipenser ruthenus</name>
    <name type="common">Sterlet sturgeon</name>
    <dbReference type="NCBI Taxonomy" id="7906"/>
    <lineage>
        <taxon>Eukaryota</taxon>
        <taxon>Metazoa</taxon>
        <taxon>Chordata</taxon>
        <taxon>Craniata</taxon>
        <taxon>Vertebrata</taxon>
        <taxon>Euteleostomi</taxon>
        <taxon>Actinopterygii</taxon>
        <taxon>Chondrostei</taxon>
        <taxon>Acipenseriformes</taxon>
        <taxon>Acipenseridae</taxon>
        <taxon>Acipenser</taxon>
    </lineage>
</organism>
<dbReference type="PANTHER" id="PTHR47899:SF1">
    <property type="entry name" value="COILED-COIL DOMAIN-CONTAINING PROTEIN 171"/>
    <property type="match status" value="1"/>
</dbReference>
<proteinExistence type="predicted"/>
<feature type="coiled-coil region" evidence="1">
    <location>
        <begin position="156"/>
        <end position="215"/>
    </location>
</feature>
<reference evidence="2 3" key="1">
    <citation type="submission" date="2019-01" db="EMBL/GenBank/DDBJ databases">
        <title>Draft Genome and Complete Hox-Cluster Characterization of the Sterlet Sturgeon (Acipenser ruthenus).</title>
        <authorList>
            <person name="Wei Q."/>
        </authorList>
    </citation>
    <scope>NUCLEOTIDE SEQUENCE [LARGE SCALE GENOMIC DNA]</scope>
    <source>
        <strain evidence="2">WHYD16114868_AA</strain>
        <tissue evidence="2">Blood</tissue>
    </source>
</reference>
<name>A0A662YSG6_ACIRT</name>
<evidence type="ECO:0000313" key="3">
    <source>
        <dbReference type="Proteomes" id="UP000289886"/>
    </source>
</evidence>
<evidence type="ECO:0000256" key="1">
    <source>
        <dbReference type="SAM" id="Coils"/>
    </source>
</evidence>
<sequence>MNPKEVQQNLSDASKELSVLRSECADREALVGKAEMELQNVRHHWDTENMCAMKAENEIQKLTKVHQKDSEDKLTFLHNLYQRLAVGCVLIKQPEGLLGRFSWPELCTVLQEHVDALTSDLHRANEKISHLEYACKKRDDAMKEQQTQENTFCKQAKEVKERKAGWQKRKKDLEQHYSALTGEVHAREQNCQVVADKAKEKVANLEKIRHQMALELLHLKQVLPVCLRIDSRGPLPPLL</sequence>
<keyword evidence="3" id="KW-1185">Reference proteome</keyword>
<keyword evidence="1" id="KW-0175">Coiled coil</keyword>
<dbReference type="AlphaFoldDB" id="A0A662YSG6"/>
<accession>A0A662YSG6</accession>
<protein>
    <submittedName>
        <fullName evidence="2">Coiled-coil domain-containing protein 171</fullName>
    </submittedName>
</protein>
<dbReference type="Proteomes" id="UP000289886">
    <property type="component" value="Unassembled WGS sequence"/>
</dbReference>
<comment type="caution">
    <text evidence="2">The sequence shown here is derived from an EMBL/GenBank/DDBJ whole genome shotgun (WGS) entry which is preliminary data.</text>
</comment>
<dbReference type="PANTHER" id="PTHR47899">
    <property type="entry name" value="COILED-COIL DOMAIN-CONTAINING PROTEIN 171"/>
    <property type="match status" value="1"/>
</dbReference>
<dbReference type="EMBL" id="SCEB01000531">
    <property type="protein sequence ID" value="RXM98883.1"/>
    <property type="molecule type" value="Genomic_DNA"/>
</dbReference>